<name>A0A1F7RD99_9BACT</name>
<comment type="subcellular location">
    <subcellularLocation>
        <location evidence="10">Cytoplasm</location>
    </subcellularLocation>
</comment>
<proteinExistence type="inferred from homology"/>
<dbReference type="HAMAP" id="MF_00331">
    <property type="entry name" value="Cys_desulf_IscS"/>
    <property type="match status" value="1"/>
</dbReference>
<dbReference type="InterPro" id="IPR015421">
    <property type="entry name" value="PyrdxlP-dep_Trfase_major"/>
</dbReference>
<dbReference type="Pfam" id="PF00266">
    <property type="entry name" value="Aminotran_5"/>
    <property type="match status" value="1"/>
</dbReference>
<dbReference type="InterPro" id="IPR015424">
    <property type="entry name" value="PyrdxlP-dep_Trfase"/>
</dbReference>
<feature type="active site" description="Cysteine persulfide intermediate" evidence="10">
    <location>
        <position position="326"/>
    </location>
</feature>
<feature type="binding site" description="via persulfide group" evidence="10">
    <location>
        <position position="326"/>
    </location>
    <ligand>
        <name>[2Fe-2S] cluster</name>
        <dbReference type="ChEBI" id="CHEBI:190135"/>
        <note>ligand shared with IscU</note>
    </ligand>
</feature>
<dbReference type="SUPFAM" id="SSF53383">
    <property type="entry name" value="PLP-dependent transferases"/>
    <property type="match status" value="1"/>
</dbReference>
<keyword evidence="5 10" id="KW-0479">Metal-binding</keyword>
<accession>A0A1F7RD99</accession>
<dbReference type="PANTHER" id="PTHR11601:SF34">
    <property type="entry name" value="CYSTEINE DESULFURASE"/>
    <property type="match status" value="1"/>
</dbReference>
<dbReference type="EC" id="2.8.1.7" evidence="10"/>
<evidence type="ECO:0000256" key="6">
    <source>
        <dbReference type="ARBA" id="ARBA00022898"/>
    </source>
</evidence>
<feature type="binding site" evidence="10">
    <location>
        <position position="152"/>
    </location>
    <ligand>
        <name>pyridoxal 5'-phosphate</name>
        <dbReference type="ChEBI" id="CHEBI:597326"/>
    </ligand>
</feature>
<dbReference type="InterPro" id="IPR017772">
    <property type="entry name" value="Cys_deSase_NifS_bac/arc"/>
</dbReference>
<dbReference type="InterPro" id="IPR010240">
    <property type="entry name" value="Cys_deSase_IscS"/>
</dbReference>
<dbReference type="UniPathway" id="UPA00266"/>
<dbReference type="PIRSF" id="PIRSF005572">
    <property type="entry name" value="NifS"/>
    <property type="match status" value="1"/>
</dbReference>
<reference evidence="12 13" key="1">
    <citation type="journal article" date="2016" name="Nat. Commun.">
        <title>Thousands of microbial genomes shed light on interconnected biogeochemical processes in an aquifer system.</title>
        <authorList>
            <person name="Anantharaman K."/>
            <person name="Brown C.T."/>
            <person name="Hug L.A."/>
            <person name="Sharon I."/>
            <person name="Castelle C.J."/>
            <person name="Probst A.J."/>
            <person name="Thomas B.C."/>
            <person name="Singh A."/>
            <person name="Wilkins M.J."/>
            <person name="Karaoz U."/>
            <person name="Brodie E.L."/>
            <person name="Williams K.H."/>
            <person name="Hubbard S.S."/>
            <person name="Banfield J.F."/>
        </authorList>
    </citation>
    <scope>NUCLEOTIDE SEQUENCE [LARGE SCALE GENOMIC DNA]</scope>
</reference>
<evidence type="ECO:0000256" key="1">
    <source>
        <dbReference type="ARBA" id="ARBA00001933"/>
    </source>
</evidence>
<protein>
    <recommendedName>
        <fullName evidence="10">Cysteine desulfurase IscS</fullName>
        <ecNumber evidence="10">2.8.1.7</ecNumber>
    </recommendedName>
</protein>
<evidence type="ECO:0000256" key="9">
    <source>
        <dbReference type="ARBA" id="ARBA00050776"/>
    </source>
</evidence>
<dbReference type="Proteomes" id="UP000178526">
    <property type="component" value="Unassembled WGS sequence"/>
</dbReference>
<keyword evidence="3 10" id="KW-0963">Cytoplasm</keyword>
<dbReference type="EMBL" id="MGDB01000131">
    <property type="protein sequence ID" value="OGL38947.1"/>
    <property type="molecule type" value="Genomic_DNA"/>
</dbReference>
<comment type="caution">
    <text evidence="10">Lacks conserved residue(s) required for the propagation of feature annotation.</text>
</comment>
<sequence>MKRKVYMDYASTTPVRPEVAEAMIPYIKEEFGNPQSLHSFGDKPKQAVDEARVKVAELIGALQEEIYFTSSGTESDNFALKGIALAHQKKGKHIITSEIEHHAVLHSAKSLEKLGFEVTYVPVDKFGLIDPQQVRSAIRKDTILVSIVHASNEVGTIEPIEEISKVVKEAGVIFHTDALQTAGTIPVSVNALGVDLMSLAAHQFYGPKGVAAIYIRKGIRITPFIDGGVQENGRRAGTENVPAIAGMGKACELAKSEIPGRVEALTKLRDKFIQGLLSKIEHAYLNGHPTKRLPGNVNISFEYIEGESMLLFLNIEGVAASSGSACTSRALKASHVLTAMGVPPEIAQGSLLFSLGAGNSVEDIDYVCQILPPIVERLRKMSPLYEEASKAGKGK</sequence>
<gene>
    <name evidence="10" type="primary">iscS</name>
    <name evidence="12" type="ORF">A2042_04535</name>
</gene>
<dbReference type="Gene3D" id="3.40.640.10">
    <property type="entry name" value="Type I PLP-dependent aspartate aminotransferase-like (Major domain)"/>
    <property type="match status" value="1"/>
</dbReference>
<comment type="catalytic activity">
    <reaction evidence="9 10">
        <text>(sulfur carrier)-H + L-cysteine = (sulfur carrier)-SH + L-alanine</text>
        <dbReference type="Rhea" id="RHEA:43892"/>
        <dbReference type="Rhea" id="RHEA-COMP:14737"/>
        <dbReference type="Rhea" id="RHEA-COMP:14739"/>
        <dbReference type="ChEBI" id="CHEBI:29917"/>
        <dbReference type="ChEBI" id="CHEBI:35235"/>
        <dbReference type="ChEBI" id="CHEBI:57972"/>
        <dbReference type="ChEBI" id="CHEBI:64428"/>
        <dbReference type="EC" id="2.8.1.7"/>
    </reaction>
</comment>
<evidence type="ECO:0000256" key="3">
    <source>
        <dbReference type="ARBA" id="ARBA00022490"/>
    </source>
</evidence>
<dbReference type="NCBIfam" id="NF002806">
    <property type="entry name" value="PRK02948.1"/>
    <property type="match status" value="1"/>
</dbReference>
<feature type="domain" description="Aminotransferase class V" evidence="11">
    <location>
        <begin position="5"/>
        <end position="367"/>
    </location>
</feature>
<dbReference type="GO" id="GO:0031071">
    <property type="term" value="F:cysteine desulfurase activity"/>
    <property type="evidence" value="ECO:0007669"/>
    <property type="project" value="UniProtKB-UniRule"/>
</dbReference>
<comment type="function">
    <text evidence="10">Master enzyme that delivers sulfur to a number of partners involved in Fe-S cluster assembly, tRNA modification or cofactor biosynthesis. Catalyzes the removal of elemental sulfur atoms from cysteine to produce alanine. Functions as a sulfur delivery protein for Fe-S cluster synthesis onto IscU, an Fe-S scaffold assembly protein, as well as other S acceptor proteins.</text>
</comment>
<dbReference type="GO" id="GO:0005737">
    <property type="term" value="C:cytoplasm"/>
    <property type="evidence" value="ECO:0007669"/>
    <property type="project" value="UniProtKB-SubCell"/>
</dbReference>
<feature type="binding site" evidence="10">
    <location>
        <position position="238"/>
    </location>
    <ligand>
        <name>pyridoxal 5'-phosphate</name>
        <dbReference type="ChEBI" id="CHEBI:597326"/>
    </ligand>
</feature>
<keyword evidence="4 10" id="KW-0808">Transferase</keyword>
<evidence type="ECO:0000256" key="2">
    <source>
        <dbReference type="ARBA" id="ARBA00006490"/>
    </source>
</evidence>
<feature type="binding site" evidence="10">
    <location>
        <begin position="72"/>
        <end position="73"/>
    </location>
    <ligand>
        <name>pyridoxal 5'-phosphate</name>
        <dbReference type="ChEBI" id="CHEBI:597326"/>
    </ligand>
</feature>
<dbReference type="GO" id="GO:0006520">
    <property type="term" value="P:amino acid metabolic process"/>
    <property type="evidence" value="ECO:0007669"/>
    <property type="project" value="InterPro"/>
</dbReference>
<dbReference type="GO" id="GO:0044571">
    <property type="term" value="P:[2Fe-2S] cluster assembly"/>
    <property type="evidence" value="ECO:0007669"/>
    <property type="project" value="UniProtKB-UniRule"/>
</dbReference>
<keyword evidence="8 10" id="KW-0411">Iron-sulfur</keyword>
<evidence type="ECO:0000256" key="4">
    <source>
        <dbReference type="ARBA" id="ARBA00022679"/>
    </source>
</evidence>
<keyword evidence="6 10" id="KW-0663">Pyridoxal phosphate</keyword>
<evidence type="ECO:0000256" key="5">
    <source>
        <dbReference type="ARBA" id="ARBA00022723"/>
    </source>
</evidence>
<evidence type="ECO:0000259" key="11">
    <source>
        <dbReference type="Pfam" id="PF00266"/>
    </source>
</evidence>
<comment type="subunit">
    <text evidence="10">Homodimer. Forms a heterotetramer with IscU, interacts with other sulfur acceptors.</text>
</comment>
<organism evidence="12 13">
    <name type="scientific">Candidatus Schekmanbacteria bacterium GWA2_38_11</name>
    <dbReference type="NCBI Taxonomy" id="1817876"/>
    <lineage>
        <taxon>Bacteria</taxon>
        <taxon>Candidatus Schekmaniibacteriota</taxon>
    </lineage>
</organism>
<evidence type="ECO:0000256" key="10">
    <source>
        <dbReference type="HAMAP-Rule" id="MF_00331"/>
    </source>
</evidence>
<feature type="binding site" evidence="10">
    <location>
        <position position="180"/>
    </location>
    <ligand>
        <name>pyridoxal 5'-phosphate</name>
        <dbReference type="ChEBI" id="CHEBI:597326"/>
    </ligand>
</feature>
<dbReference type="GO" id="GO:0051537">
    <property type="term" value="F:2 iron, 2 sulfur cluster binding"/>
    <property type="evidence" value="ECO:0007669"/>
    <property type="project" value="UniProtKB-UniRule"/>
</dbReference>
<keyword evidence="7 10" id="KW-0408">Iron</keyword>
<keyword evidence="10" id="KW-0001">2Fe-2S</keyword>
<dbReference type="NCBIfam" id="TIGR03402">
    <property type="entry name" value="FeS_nifS"/>
    <property type="match status" value="1"/>
</dbReference>
<dbReference type="GO" id="GO:0046872">
    <property type="term" value="F:metal ion binding"/>
    <property type="evidence" value="ECO:0007669"/>
    <property type="project" value="UniProtKB-KW"/>
</dbReference>
<comment type="similarity">
    <text evidence="2 10">Belongs to the class-V pyridoxal-phosphate-dependent aminotransferase family. NifS/IscS subfamily.</text>
</comment>
<dbReference type="FunFam" id="3.40.640.10:FF:000084">
    <property type="entry name" value="IscS-like cysteine desulfurase"/>
    <property type="match status" value="1"/>
</dbReference>
<evidence type="ECO:0000313" key="12">
    <source>
        <dbReference type="EMBL" id="OGL38947.1"/>
    </source>
</evidence>
<dbReference type="InterPro" id="IPR016454">
    <property type="entry name" value="Cysteine_dSase"/>
</dbReference>
<dbReference type="GO" id="GO:0030170">
    <property type="term" value="F:pyridoxal phosphate binding"/>
    <property type="evidence" value="ECO:0007669"/>
    <property type="project" value="UniProtKB-UniRule"/>
</dbReference>
<dbReference type="InterPro" id="IPR015422">
    <property type="entry name" value="PyrdxlP-dep_Trfase_small"/>
</dbReference>
<comment type="pathway">
    <text evidence="10">Cofactor biosynthesis; iron-sulfur cluster biosynthesis.</text>
</comment>
<evidence type="ECO:0000256" key="8">
    <source>
        <dbReference type="ARBA" id="ARBA00023014"/>
    </source>
</evidence>
<evidence type="ECO:0000256" key="7">
    <source>
        <dbReference type="ARBA" id="ARBA00023004"/>
    </source>
</evidence>
<comment type="caution">
    <text evidence="12">The sequence shown here is derived from an EMBL/GenBank/DDBJ whole genome shotgun (WGS) entry which is preliminary data.</text>
</comment>
<dbReference type="InterPro" id="IPR000192">
    <property type="entry name" value="Aminotrans_V_dom"/>
</dbReference>
<evidence type="ECO:0000313" key="13">
    <source>
        <dbReference type="Proteomes" id="UP000178526"/>
    </source>
</evidence>
<dbReference type="PANTHER" id="PTHR11601">
    <property type="entry name" value="CYSTEINE DESULFURYLASE FAMILY MEMBER"/>
    <property type="match status" value="1"/>
</dbReference>
<dbReference type="AlphaFoldDB" id="A0A1F7RD99"/>
<dbReference type="Gene3D" id="3.90.1150.10">
    <property type="entry name" value="Aspartate Aminotransferase, domain 1"/>
    <property type="match status" value="1"/>
</dbReference>
<comment type="cofactor">
    <cofactor evidence="1 10">
        <name>pyridoxal 5'-phosphate</name>
        <dbReference type="ChEBI" id="CHEBI:597326"/>
    </cofactor>
</comment>